<keyword evidence="2" id="KW-1185">Reference proteome</keyword>
<dbReference type="RefSeq" id="WP_349642323.1">
    <property type="nucleotide sequence ID" value="NZ_CAWVOH010000003.1"/>
</dbReference>
<gene>
    <name evidence="1" type="ORF">R54876_GBNLAHCA_01355</name>
</gene>
<dbReference type="SUPFAM" id="SSF48150">
    <property type="entry name" value="DNA-glycosylase"/>
    <property type="match status" value="1"/>
</dbReference>
<dbReference type="Gene3D" id="1.10.340.30">
    <property type="entry name" value="Hypothetical protein, domain 2"/>
    <property type="match status" value="1"/>
</dbReference>
<keyword evidence="1" id="KW-0326">Glycosidase</keyword>
<organism evidence="1 2">
    <name type="scientific">Eupransor demetentiae</name>
    <dbReference type="NCBI Taxonomy" id="3109584"/>
    <lineage>
        <taxon>Bacteria</taxon>
        <taxon>Bacillati</taxon>
        <taxon>Bacillota</taxon>
        <taxon>Bacilli</taxon>
        <taxon>Lactobacillales</taxon>
        <taxon>Lactobacillaceae</taxon>
        <taxon>Eupransor</taxon>
    </lineage>
</organism>
<reference evidence="1 2" key="1">
    <citation type="submission" date="2024-01" db="EMBL/GenBank/DDBJ databases">
        <authorList>
            <person name="Botero Cardona J."/>
        </authorList>
    </citation>
    <scope>NUCLEOTIDE SEQUENCE [LARGE SCALE GENOMIC DNA]</scope>
    <source>
        <strain evidence="1 2">LMG 33000</strain>
    </source>
</reference>
<evidence type="ECO:0000313" key="1">
    <source>
        <dbReference type="EMBL" id="CAK8054775.1"/>
    </source>
</evidence>
<dbReference type="Proteomes" id="UP001314241">
    <property type="component" value="Unassembled WGS sequence"/>
</dbReference>
<dbReference type="InterPro" id="IPR011257">
    <property type="entry name" value="DNA_glycosylase"/>
</dbReference>
<dbReference type="Pfam" id="PF03352">
    <property type="entry name" value="Adenine_glyco"/>
    <property type="match status" value="1"/>
</dbReference>
<protein>
    <submittedName>
        <fullName evidence="1">3-methyladenine DNA glycosylase Tag (Tag)</fullName>
        <ecNumber evidence="1">3.2.2.20</ecNumber>
    </submittedName>
</protein>
<dbReference type="PANTHER" id="PTHR30037:SF4">
    <property type="entry name" value="DNA-3-METHYLADENINE GLYCOSYLASE I"/>
    <property type="match status" value="1"/>
</dbReference>
<accession>A0ABM9N6C5</accession>
<dbReference type="PANTHER" id="PTHR30037">
    <property type="entry name" value="DNA-3-METHYLADENINE GLYCOSYLASE 1"/>
    <property type="match status" value="1"/>
</dbReference>
<dbReference type="EMBL" id="CAWVOH010000003">
    <property type="protein sequence ID" value="CAK8054775.1"/>
    <property type="molecule type" value="Genomic_DNA"/>
</dbReference>
<keyword evidence="1" id="KW-0378">Hydrolase</keyword>
<dbReference type="InterPro" id="IPR005019">
    <property type="entry name" value="Adenine_glyco"/>
</dbReference>
<sequence length="186" mass="21269">MVKRCNWAQASLNDEDMLAYHDKQWGKAHHDEQQLFELLCMEIFQAGLSWKTVLHKQAAFEEAFHHFDLAFLAQQGDAFVAELMANPAIIRNRMKIQACLKNARLLVEWHAQGRQLNDFLWSFTDGEIQSQVNLPGETLPAKSELSERVTKGFKQAGFSFIGPVIMQSYLEATGVLNNHQVDCDFK</sequence>
<proteinExistence type="predicted"/>
<name>A0ABM9N6C5_9LACO</name>
<dbReference type="InterPro" id="IPR052891">
    <property type="entry name" value="DNA-3mA_glycosylase"/>
</dbReference>
<dbReference type="GO" id="GO:0008725">
    <property type="term" value="F:DNA-3-methyladenine glycosylase activity"/>
    <property type="evidence" value="ECO:0007669"/>
    <property type="project" value="UniProtKB-EC"/>
</dbReference>
<comment type="caution">
    <text evidence="1">The sequence shown here is derived from an EMBL/GenBank/DDBJ whole genome shotgun (WGS) entry which is preliminary data.</text>
</comment>
<dbReference type="EC" id="3.2.2.20" evidence="1"/>
<evidence type="ECO:0000313" key="2">
    <source>
        <dbReference type="Proteomes" id="UP001314241"/>
    </source>
</evidence>